<dbReference type="InterPro" id="IPR032623">
    <property type="entry name" value="FecR_N"/>
</dbReference>
<accession>A0AAN0MJF4</accession>
<dbReference type="AlphaFoldDB" id="A0AAN0MJF4"/>
<gene>
    <name evidence="3" type="ORF">PEC302110_03320</name>
</gene>
<dbReference type="InterPro" id="IPR006860">
    <property type="entry name" value="FecR"/>
</dbReference>
<name>A0AAN0MJF4_9GAMM</name>
<dbReference type="Pfam" id="PF16220">
    <property type="entry name" value="DUF4880"/>
    <property type="match status" value="1"/>
</dbReference>
<feature type="domain" description="FecR protein" evidence="1">
    <location>
        <begin position="127"/>
        <end position="216"/>
    </location>
</feature>
<dbReference type="PANTHER" id="PTHR30273">
    <property type="entry name" value="PERIPLASMIC SIGNAL SENSOR AND SIGMA FACTOR ACTIVATOR FECR-RELATED"/>
    <property type="match status" value="1"/>
</dbReference>
<proteinExistence type="predicted"/>
<dbReference type="Gene3D" id="2.60.120.1440">
    <property type="match status" value="1"/>
</dbReference>
<dbReference type="RefSeq" id="WP_261846692.1">
    <property type="nucleotide sequence ID" value="NZ_BRCR01000001.1"/>
</dbReference>
<dbReference type="Pfam" id="PF04773">
    <property type="entry name" value="FecR"/>
    <property type="match status" value="1"/>
</dbReference>
<sequence length="331" mass="37358">MTNMKPISDDNDKESADTQALFWLVRLTSGDVTQAELAEFEHWRKADPANECALSEARQLWLQLRQPLETNYTPVLSPDPVSVPVNVLLPTSMSWYRRPVVSAAMALVLMVGCAQYWATHWHYDEMTATGEQRTLALQDGSTMWLNTDSAADIQVSTDKRFIRLAKGDVFFDVAHDPQHPFIVDAGISQIKVLGTAFGVQRRGDSVVVTVERGKVQVSADDASSVVILPDQQVRVDNDEGIKLTTTVNAQRELAWHKGRLVFENQPLGNIIDTLKRYDKRLLVIDAASLRKQRLNAIIDLSNLDEWYDTLHHSLAIRIIKIGPIVWFRESR</sequence>
<keyword evidence="4" id="KW-1185">Reference proteome</keyword>
<dbReference type="InterPro" id="IPR012373">
    <property type="entry name" value="Ferrdict_sens_TM"/>
</dbReference>
<protein>
    <submittedName>
        <fullName evidence="3">FecR family protein</fullName>
    </submittedName>
</protein>
<dbReference type="PANTHER" id="PTHR30273:SF2">
    <property type="entry name" value="PROTEIN FECR"/>
    <property type="match status" value="1"/>
</dbReference>
<evidence type="ECO:0000313" key="3">
    <source>
        <dbReference type="EMBL" id="BES83235.1"/>
    </source>
</evidence>
<organism evidence="3 4">
    <name type="scientific">Pectobacterium araliae</name>
    <dbReference type="NCBI Taxonomy" id="3073862"/>
    <lineage>
        <taxon>Bacteria</taxon>
        <taxon>Pseudomonadati</taxon>
        <taxon>Pseudomonadota</taxon>
        <taxon>Gammaproteobacteria</taxon>
        <taxon>Enterobacterales</taxon>
        <taxon>Pectobacteriaceae</taxon>
        <taxon>Pectobacterium</taxon>
    </lineage>
</organism>
<feature type="domain" description="FecR N-terminal" evidence="2">
    <location>
        <begin position="19"/>
        <end position="60"/>
    </location>
</feature>
<evidence type="ECO:0000259" key="1">
    <source>
        <dbReference type="Pfam" id="PF04773"/>
    </source>
</evidence>
<dbReference type="EMBL" id="AP028908">
    <property type="protein sequence ID" value="BES83235.1"/>
    <property type="molecule type" value="Genomic_DNA"/>
</dbReference>
<dbReference type="Proteomes" id="UP001377830">
    <property type="component" value="Chromosome"/>
</dbReference>
<dbReference type="GO" id="GO:0016989">
    <property type="term" value="F:sigma factor antagonist activity"/>
    <property type="evidence" value="ECO:0007669"/>
    <property type="project" value="TreeGrafter"/>
</dbReference>
<evidence type="ECO:0000313" key="4">
    <source>
        <dbReference type="Proteomes" id="UP001377830"/>
    </source>
</evidence>
<evidence type="ECO:0000259" key="2">
    <source>
        <dbReference type="Pfam" id="PF16220"/>
    </source>
</evidence>
<dbReference type="Gene3D" id="3.55.50.30">
    <property type="match status" value="1"/>
</dbReference>
<reference evidence="4" key="1">
    <citation type="journal article" date="2024" name="Int. J. Syst. Evol. Microbiol.">
        <title>Pectobacterium araliae sp. nov., a pathogen causing bacterial soft rot of Japanese angelica tree in Japan.</title>
        <authorList>
            <person name="Sawada H."/>
            <person name="Someya N."/>
            <person name="Morohoshi T."/>
            <person name="Ono M."/>
            <person name="Satou M."/>
        </authorList>
    </citation>
    <scope>NUCLEOTIDE SEQUENCE [LARGE SCALE GENOMIC DNA]</scope>
    <source>
        <strain evidence="4">MAFF 302110</strain>
    </source>
</reference>
<dbReference type="KEGG" id="parl:PEC302110_03320"/>
<dbReference type="PIRSF" id="PIRSF018266">
    <property type="entry name" value="FecR"/>
    <property type="match status" value="1"/>
</dbReference>